<name>A0A381PF31_9ZZZZ</name>
<evidence type="ECO:0000313" key="2">
    <source>
        <dbReference type="EMBL" id="SUZ65592.1"/>
    </source>
</evidence>
<gene>
    <name evidence="2" type="ORF">METZ01_LOCUS18446</name>
</gene>
<feature type="domain" description="GWxTD" evidence="1">
    <location>
        <begin position="221"/>
        <end position="353"/>
    </location>
</feature>
<dbReference type="InterPro" id="IPR030959">
    <property type="entry name" value="GWxTD_dom"/>
</dbReference>
<organism evidence="2">
    <name type="scientific">marine metagenome</name>
    <dbReference type="NCBI Taxonomy" id="408172"/>
    <lineage>
        <taxon>unclassified sequences</taxon>
        <taxon>metagenomes</taxon>
        <taxon>ecological metagenomes</taxon>
    </lineage>
</organism>
<reference evidence="2" key="1">
    <citation type="submission" date="2018-05" db="EMBL/GenBank/DDBJ databases">
        <authorList>
            <person name="Lanie J.A."/>
            <person name="Ng W.-L."/>
            <person name="Kazmierczak K.M."/>
            <person name="Andrzejewski T.M."/>
            <person name="Davidsen T.M."/>
            <person name="Wayne K.J."/>
            <person name="Tettelin H."/>
            <person name="Glass J.I."/>
            <person name="Rusch D."/>
            <person name="Podicherti R."/>
            <person name="Tsui H.-C.T."/>
            <person name="Winkler M.E."/>
        </authorList>
    </citation>
    <scope>NUCLEOTIDE SEQUENCE</scope>
</reference>
<protein>
    <recommendedName>
        <fullName evidence="1">GWxTD domain-containing protein</fullName>
    </recommendedName>
</protein>
<proteinExistence type="predicted"/>
<dbReference type="NCBIfam" id="TIGR04514">
    <property type="entry name" value="GWxTD_dom"/>
    <property type="match status" value="1"/>
</dbReference>
<dbReference type="Pfam" id="PF20094">
    <property type="entry name" value="GWxTD_dom"/>
    <property type="match status" value="1"/>
</dbReference>
<sequence>MTSFTRPLESGSVEIMSFVVIPNRSLQFIKEKNKFIAEYDANIFVTTDDEDVQVATGSFSDKIISNRFSETTSKVKSTVLNTSFVVPLGDYNISINVKDLDTKLSSKKNNNVELKQFSNDSQVYDPIFIKEAKGEWGFESNKFPIDANQIVVKNNEIQFYQYAVINAGVYEMVINILSGKEVQWSKTINSSSESRIVSHLITVPTKDINRKDLKVQVSVNQKNSTESRSLRFRFRNSFMPDSITNIDLALSQMNYILTSDERKELKKLKQSDKENFFKKAWARRDPKPDTKVNELMDEYYARVAFTEENFSRGTSGGWRSDMGMIFILFGKPDDIQRHTSMQSNYSYETWYYFSIGQEFAFIDDYGFGDYRLRYPFVY</sequence>
<dbReference type="EMBL" id="UINC01000963">
    <property type="protein sequence ID" value="SUZ65592.1"/>
    <property type="molecule type" value="Genomic_DNA"/>
</dbReference>
<dbReference type="AlphaFoldDB" id="A0A381PF31"/>
<accession>A0A381PF31</accession>
<evidence type="ECO:0000259" key="1">
    <source>
        <dbReference type="Pfam" id="PF20094"/>
    </source>
</evidence>